<feature type="coiled-coil region" evidence="1">
    <location>
        <begin position="256"/>
        <end position="283"/>
    </location>
</feature>
<protein>
    <submittedName>
        <fullName evidence="2">DUF1542 domain-containing protein</fullName>
    </submittedName>
</protein>
<keyword evidence="3" id="KW-1185">Reference proteome</keyword>
<proteinExistence type="predicted"/>
<dbReference type="RefSeq" id="WP_213809364.1">
    <property type="nucleotide sequence ID" value="NZ_JAAMFK010000007.1"/>
</dbReference>
<evidence type="ECO:0000313" key="2">
    <source>
        <dbReference type="EMBL" id="MBS9339082.1"/>
    </source>
</evidence>
<dbReference type="EMBL" id="JAAMFK010000007">
    <property type="protein sequence ID" value="MBS9339082.1"/>
    <property type="molecule type" value="Genomic_DNA"/>
</dbReference>
<dbReference type="Proteomes" id="UP001519504">
    <property type="component" value="Unassembled WGS sequence"/>
</dbReference>
<organism evidence="2 3">
    <name type="scientific">Fructobacillus broussonetiae</name>
    <dbReference type="NCBI Taxonomy" id="2713173"/>
    <lineage>
        <taxon>Bacteria</taxon>
        <taxon>Bacillati</taxon>
        <taxon>Bacillota</taxon>
        <taxon>Bacilli</taxon>
        <taxon>Lactobacillales</taxon>
        <taxon>Lactobacillaceae</taxon>
        <taxon>Fructobacillus</taxon>
    </lineage>
</organism>
<sequence>MKPLMNNVLVMDADDLFDEQRNDIEKRIEAIQDETKRFIVHAPKHRMTRSSLDNNEILEAIEREAARGIEAIQNTYLSRDKRDNAVTNLRLGCWLKKSQFDKIENVDPESLAKQKKAVDDLFADYANQIQACRAKTKMDQLLTEGLLRLRTIEAPKKAIDKSLVTKEDQQQAKKTLKKMADEKKAAFEKIEHVDAKSLLEQKSQVDQLIIRSNEAFEQAHFKKELQESLDKAIAELQSIADPMIALEYQVPTAEARQSAKDKIADASKQKQEAMAAIEHVESKSLAQQSQLLQDVVSDANTGIDKAANVAELNRVLTEGLSKIDSIADPEMDPAYQAASPSSRENAVERLNKKAQDKKNGFDDLDGAEVDSVIAQKKEVDQRLADALKDVAKAETAGALDKAFRDGLTAIEGVSDPAVNEGQKAVTEEERAKAEKKLKDLALSRRTEFEHVVHVDDHSLNDQIRLLKQLLTVSLDDLKKAEKKDDLANALSRGKQLIRDVALPKLAYDYRPATQADKKQTFLKLQDAAQAKKHDFDNVKNVDPDSLADQKQLVDYALQLSKEKIDQVELNKELNQIFQDGLKAIQEVANPSLALRFREADDDSNARMSIS</sequence>
<name>A0ABS5R1G1_9LACO</name>
<evidence type="ECO:0000256" key="1">
    <source>
        <dbReference type="SAM" id="Coils"/>
    </source>
</evidence>
<keyword evidence="1" id="KW-0175">Coiled coil</keyword>
<comment type="caution">
    <text evidence="2">The sequence shown here is derived from an EMBL/GenBank/DDBJ whole genome shotgun (WGS) entry which is preliminary data.</text>
</comment>
<gene>
    <name evidence="2" type="ORF">G6R29_05540</name>
</gene>
<reference evidence="2 3" key="1">
    <citation type="submission" date="2020-02" db="EMBL/GenBank/DDBJ databases">
        <title>Fructobacillus sp. isolated from paper mulberry of Taiwan.</title>
        <authorList>
            <person name="Lin S.-T."/>
        </authorList>
    </citation>
    <scope>NUCLEOTIDE SEQUENCE [LARGE SCALE GENOMIC DNA]</scope>
    <source>
        <strain evidence="2 3">M2-14</strain>
    </source>
</reference>
<accession>A0ABS5R1G1</accession>
<evidence type="ECO:0000313" key="3">
    <source>
        <dbReference type="Proteomes" id="UP001519504"/>
    </source>
</evidence>